<keyword evidence="1" id="KW-0479">Metal-binding</keyword>
<dbReference type="CDD" id="cd01285">
    <property type="entry name" value="nucleoside_deaminase"/>
    <property type="match status" value="1"/>
</dbReference>
<dbReference type="Gene3D" id="3.40.140.10">
    <property type="entry name" value="Cytidine Deaminase, domain 2"/>
    <property type="match status" value="1"/>
</dbReference>
<dbReference type="EMBL" id="AEDD01000003">
    <property type="protein sequence ID" value="EFM11984.1"/>
    <property type="molecule type" value="Genomic_DNA"/>
</dbReference>
<evidence type="ECO:0000256" key="1">
    <source>
        <dbReference type="ARBA" id="ARBA00022723"/>
    </source>
</evidence>
<dbReference type="InterPro" id="IPR016193">
    <property type="entry name" value="Cytidine_deaminase-like"/>
</dbReference>
<dbReference type="GO" id="GO:0008270">
    <property type="term" value="F:zinc ion binding"/>
    <property type="evidence" value="ECO:0007669"/>
    <property type="project" value="InterPro"/>
</dbReference>
<dbReference type="AlphaFoldDB" id="E0I7G8"/>
<dbReference type="STRING" id="717606.PaecuDRAFT_1592"/>
<evidence type="ECO:0000313" key="4">
    <source>
        <dbReference type="EMBL" id="EFM11984.1"/>
    </source>
</evidence>
<dbReference type="GO" id="GO:0006152">
    <property type="term" value="P:purine nucleoside catabolic process"/>
    <property type="evidence" value="ECO:0007669"/>
    <property type="project" value="TreeGrafter"/>
</dbReference>
<organism evidence="4 5">
    <name type="scientific">Paenibacillus curdlanolyticus YK9</name>
    <dbReference type="NCBI Taxonomy" id="717606"/>
    <lineage>
        <taxon>Bacteria</taxon>
        <taxon>Bacillati</taxon>
        <taxon>Bacillota</taxon>
        <taxon>Bacilli</taxon>
        <taxon>Bacillales</taxon>
        <taxon>Paenibacillaceae</taxon>
        <taxon>Paenibacillus</taxon>
    </lineage>
</organism>
<dbReference type="RefSeq" id="WP_006037603.1">
    <property type="nucleotide sequence ID" value="NZ_AEDD01000003.1"/>
</dbReference>
<dbReference type="Pfam" id="PF00383">
    <property type="entry name" value="dCMP_cyt_deam_1"/>
    <property type="match status" value="1"/>
</dbReference>
<dbReference type="InterPro" id="IPR002125">
    <property type="entry name" value="CMP_dCMP_dom"/>
</dbReference>
<dbReference type="eggNOG" id="COG0590">
    <property type="taxonomic scope" value="Bacteria"/>
</dbReference>
<dbReference type="OrthoDB" id="9802676at2"/>
<sequence>MPQSQDELDRMYMRQAVDCAMEGTQRMEFPFGACLVHNDRVIAIASNRCLSSKDPTMHAEMIAIREACGTLDRASLQQATLYATTEPCVMCMGAIHWAGIPRIVYGLTIEDSMVLGFKEIQLSARTIAAHAAYEMTLKGGVLTEECQQLFHNWNRSRKFIRLFEDWSATRPK</sequence>
<dbReference type="PANTHER" id="PTHR11079">
    <property type="entry name" value="CYTOSINE DEAMINASE FAMILY MEMBER"/>
    <property type="match status" value="1"/>
</dbReference>
<dbReference type="Proteomes" id="UP000005387">
    <property type="component" value="Unassembled WGS sequence"/>
</dbReference>
<evidence type="ECO:0000256" key="2">
    <source>
        <dbReference type="ARBA" id="ARBA00022833"/>
    </source>
</evidence>
<evidence type="ECO:0000259" key="3">
    <source>
        <dbReference type="PROSITE" id="PS51747"/>
    </source>
</evidence>
<dbReference type="SUPFAM" id="SSF53927">
    <property type="entry name" value="Cytidine deaminase-like"/>
    <property type="match status" value="1"/>
</dbReference>
<gene>
    <name evidence="4" type="ORF">PaecuDRAFT_1592</name>
</gene>
<evidence type="ECO:0000313" key="5">
    <source>
        <dbReference type="Proteomes" id="UP000005387"/>
    </source>
</evidence>
<keyword evidence="2" id="KW-0862">Zinc</keyword>
<protein>
    <submittedName>
        <fullName evidence="4">CMP/dCMP deaminase zinc-binding</fullName>
    </submittedName>
</protein>
<accession>E0I7G8</accession>
<dbReference type="GO" id="GO:0047974">
    <property type="term" value="F:guanosine deaminase activity"/>
    <property type="evidence" value="ECO:0007669"/>
    <property type="project" value="TreeGrafter"/>
</dbReference>
<keyword evidence="5" id="KW-1185">Reference proteome</keyword>
<name>E0I7G8_9BACL</name>
<dbReference type="PROSITE" id="PS51747">
    <property type="entry name" value="CYT_DCMP_DEAMINASES_2"/>
    <property type="match status" value="1"/>
</dbReference>
<dbReference type="InterPro" id="IPR016192">
    <property type="entry name" value="APOBEC/CMP_deaminase_Zn-bd"/>
</dbReference>
<reference evidence="4 5" key="1">
    <citation type="submission" date="2010-07" db="EMBL/GenBank/DDBJ databases">
        <title>The draft genome of Paenibacillus curdlanolyticus YK9.</title>
        <authorList>
            <consortium name="US DOE Joint Genome Institute (JGI-PGF)"/>
            <person name="Lucas S."/>
            <person name="Copeland A."/>
            <person name="Lapidus A."/>
            <person name="Cheng J.-F."/>
            <person name="Bruce D."/>
            <person name="Goodwin L."/>
            <person name="Pitluck S."/>
            <person name="Land M.L."/>
            <person name="Hauser L."/>
            <person name="Chang Y.-J."/>
            <person name="Jeffries C."/>
            <person name="Anderson I.J."/>
            <person name="Johnson E."/>
            <person name="Loganathan U."/>
            <person name="Mulhopadhyay B."/>
            <person name="Kyrpides N."/>
            <person name="Woyke T.J."/>
        </authorList>
    </citation>
    <scope>NUCLEOTIDE SEQUENCE [LARGE SCALE GENOMIC DNA]</scope>
    <source>
        <strain evidence="4 5">YK9</strain>
    </source>
</reference>
<dbReference type="PANTHER" id="PTHR11079:SF161">
    <property type="entry name" value="CMP_DCMP-TYPE DEAMINASE DOMAIN-CONTAINING PROTEIN"/>
    <property type="match status" value="1"/>
</dbReference>
<proteinExistence type="predicted"/>
<dbReference type="PROSITE" id="PS00903">
    <property type="entry name" value="CYT_DCMP_DEAMINASES_1"/>
    <property type="match status" value="1"/>
</dbReference>
<feature type="domain" description="CMP/dCMP-type deaminase" evidence="3">
    <location>
        <begin position="7"/>
        <end position="128"/>
    </location>
</feature>